<name>A0ABN7VFQ0_GIGMA</name>
<dbReference type="Proteomes" id="UP000789901">
    <property type="component" value="Unassembled WGS sequence"/>
</dbReference>
<dbReference type="EMBL" id="CAJVQB010013209">
    <property type="protein sequence ID" value="CAG8760654.1"/>
    <property type="molecule type" value="Genomic_DNA"/>
</dbReference>
<keyword evidence="3" id="KW-1185">Reference proteome</keyword>
<evidence type="ECO:0000313" key="3">
    <source>
        <dbReference type="Proteomes" id="UP000789901"/>
    </source>
</evidence>
<keyword evidence="1" id="KW-0175">Coiled coil</keyword>
<accession>A0ABN7VFQ0</accession>
<evidence type="ECO:0000313" key="2">
    <source>
        <dbReference type="EMBL" id="CAG8760654.1"/>
    </source>
</evidence>
<protein>
    <submittedName>
        <fullName evidence="2">22687_t:CDS:1</fullName>
    </submittedName>
</protein>
<reference evidence="2 3" key="1">
    <citation type="submission" date="2021-06" db="EMBL/GenBank/DDBJ databases">
        <authorList>
            <person name="Kallberg Y."/>
            <person name="Tangrot J."/>
            <person name="Rosling A."/>
        </authorList>
    </citation>
    <scope>NUCLEOTIDE SEQUENCE [LARGE SCALE GENOMIC DNA]</scope>
    <source>
        <strain evidence="2 3">120-4 pot B 10/14</strain>
    </source>
</reference>
<organism evidence="2 3">
    <name type="scientific">Gigaspora margarita</name>
    <dbReference type="NCBI Taxonomy" id="4874"/>
    <lineage>
        <taxon>Eukaryota</taxon>
        <taxon>Fungi</taxon>
        <taxon>Fungi incertae sedis</taxon>
        <taxon>Mucoromycota</taxon>
        <taxon>Glomeromycotina</taxon>
        <taxon>Glomeromycetes</taxon>
        <taxon>Diversisporales</taxon>
        <taxon>Gigasporaceae</taxon>
        <taxon>Gigaspora</taxon>
    </lineage>
</organism>
<proteinExistence type="predicted"/>
<sequence length="292" mass="32998">VQYSINGRGGATIIQDCPFFGNISVEKDERRCQGIKYCEYSDSTYINTPHNNIDVDSDLYPAIESKCKFQRNGIFCSGSAKLGKIVNHSANITLLDALHISKMTITRGNIIEKPCSVHFIKIIPLDISSCPYIALICIGTHEHLLPPPEKIPANLKISLQNLIKQAINNNETLNPSRKLDETTISRMQIHMKFNVPVTQRDNGEIKRKAAAMTRKSAVTTHKKATSSKKPKIKSEANDLHELEIEERKIMIKERAVVIREKEIDIRKKEAEVEALELANNKMRNDLERVKQA</sequence>
<gene>
    <name evidence="2" type="ORF">GMARGA_LOCUS17435</name>
</gene>
<feature type="coiled-coil region" evidence="1">
    <location>
        <begin position="258"/>
        <end position="292"/>
    </location>
</feature>
<comment type="caution">
    <text evidence="2">The sequence shown here is derived from an EMBL/GenBank/DDBJ whole genome shotgun (WGS) entry which is preliminary data.</text>
</comment>
<evidence type="ECO:0000256" key="1">
    <source>
        <dbReference type="SAM" id="Coils"/>
    </source>
</evidence>
<feature type="non-terminal residue" evidence="2">
    <location>
        <position position="1"/>
    </location>
</feature>